<dbReference type="GO" id="GO:0004497">
    <property type="term" value="F:monooxygenase activity"/>
    <property type="evidence" value="ECO:0007669"/>
    <property type="project" value="UniProtKB-KW"/>
</dbReference>
<evidence type="ECO:0000256" key="3">
    <source>
        <dbReference type="ARBA" id="ARBA00022723"/>
    </source>
</evidence>
<dbReference type="PRINTS" id="PR00463">
    <property type="entry name" value="EP450I"/>
</dbReference>
<evidence type="ECO:0000256" key="2">
    <source>
        <dbReference type="ARBA" id="ARBA00010617"/>
    </source>
</evidence>
<evidence type="ECO:0000256" key="6">
    <source>
        <dbReference type="RuleBase" id="RU000461"/>
    </source>
</evidence>
<keyword evidence="6" id="KW-0503">Monooxygenase</keyword>
<name>A0A6A6G159_9PEZI</name>
<evidence type="ECO:0000256" key="1">
    <source>
        <dbReference type="ARBA" id="ARBA00001971"/>
    </source>
</evidence>
<dbReference type="InterPro" id="IPR001128">
    <property type="entry name" value="Cyt_P450"/>
</dbReference>
<evidence type="ECO:0000256" key="5">
    <source>
        <dbReference type="PIRSR" id="PIRSR602401-1"/>
    </source>
</evidence>
<keyword evidence="5 6" id="KW-0349">Heme</keyword>
<dbReference type="GO" id="GO:0005506">
    <property type="term" value="F:iron ion binding"/>
    <property type="evidence" value="ECO:0007669"/>
    <property type="project" value="InterPro"/>
</dbReference>
<accession>A0A6A6G159</accession>
<dbReference type="Pfam" id="PF00067">
    <property type="entry name" value="p450"/>
    <property type="match status" value="1"/>
</dbReference>
<feature type="binding site" description="axial binding residue" evidence="5">
    <location>
        <position position="438"/>
    </location>
    <ligand>
        <name>heme</name>
        <dbReference type="ChEBI" id="CHEBI:30413"/>
    </ligand>
    <ligandPart>
        <name>Fe</name>
        <dbReference type="ChEBI" id="CHEBI:18248"/>
    </ligandPart>
</feature>
<keyword evidence="4 5" id="KW-0408">Iron</keyword>
<evidence type="ECO:0000313" key="8">
    <source>
        <dbReference type="Proteomes" id="UP000799538"/>
    </source>
</evidence>
<proteinExistence type="inferred from homology"/>
<dbReference type="CDD" id="cd11062">
    <property type="entry name" value="CYP58-like"/>
    <property type="match status" value="1"/>
</dbReference>
<evidence type="ECO:0000313" key="7">
    <source>
        <dbReference type="EMBL" id="KAF2219180.1"/>
    </source>
</evidence>
<dbReference type="PANTHER" id="PTHR24305">
    <property type="entry name" value="CYTOCHROME P450"/>
    <property type="match status" value="1"/>
</dbReference>
<sequence>MAFSLLDGLVLAALALLSLIVATVIQRLYIHPLAKIPGPKLAAVTGWCETYYDCVLSGQYTFKIEEMHRRYGPIVRINPREVHISDSSFYNTFYSMQNRLDKDQWFYDFNGDTLSGFATPDSERHRVRRKAIARYFSPATLVQVEKLVRRNVDSLSGRLASMHAAGKSVINLSDVFRSFSTDTVTQHCLVEGSNFLETDDFGHEYNTWVRTFSYMTTLNRHFTFLMPTFKKLPAWIVEKTSTPGSIQSHKFHSMIIGEVSRAMERRPKGTDTILEGLINADLPLEDRSLERIVDEMHTIVGAGSETTASTLDKIFFHVLNRPESLKALRDELSALPEGDRQDYGVLKRLPYLQGIVNEGLRITSGVCARLPRINRKAETVYGNYKLPPGTVISMGVRDVHHDPSIFPDPFRFEPARWINPSMPMGQYLVPFGKGARSCIGQDIALMEITMLTAGLLGRFDMKLYKTTMKEMQVKHEFFSPFPDKSFRGVQIEIINALK</sequence>
<dbReference type="InterPro" id="IPR002401">
    <property type="entry name" value="Cyt_P450_E_grp-I"/>
</dbReference>
<dbReference type="OrthoDB" id="3945418at2759"/>
<dbReference type="AlphaFoldDB" id="A0A6A6G159"/>
<gene>
    <name evidence="7" type="ORF">BDZ85DRAFT_46744</name>
</gene>
<dbReference type="Gene3D" id="1.10.630.10">
    <property type="entry name" value="Cytochrome P450"/>
    <property type="match status" value="1"/>
</dbReference>
<dbReference type="GO" id="GO:0020037">
    <property type="term" value="F:heme binding"/>
    <property type="evidence" value="ECO:0007669"/>
    <property type="project" value="InterPro"/>
</dbReference>
<comment type="cofactor">
    <cofactor evidence="1 5">
        <name>heme</name>
        <dbReference type="ChEBI" id="CHEBI:30413"/>
    </cofactor>
</comment>
<dbReference type="PROSITE" id="PS00086">
    <property type="entry name" value="CYTOCHROME_P450"/>
    <property type="match status" value="1"/>
</dbReference>
<dbReference type="SUPFAM" id="SSF48264">
    <property type="entry name" value="Cytochrome P450"/>
    <property type="match status" value="1"/>
</dbReference>
<dbReference type="InterPro" id="IPR036396">
    <property type="entry name" value="Cyt_P450_sf"/>
</dbReference>
<evidence type="ECO:0000256" key="4">
    <source>
        <dbReference type="ARBA" id="ARBA00023004"/>
    </source>
</evidence>
<dbReference type="PRINTS" id="PR00385">
    <property type="entry name" value="P450"/>
</dbReference>
<keyword evidence="8" id="KW-1185">Reference proteome</keyword>
<keyword evidence="6" id="KW-0560">Oxidoreductase</keyword>
<dbReference type="EMBL" id="ML992519">
    <property type="protein sequence ID" value="KAF2219180.1"/>
    <property type="molecule type" value="Genomic_DNA"/>
</dbReference>
<dbReference type="InterPro" id="IPR050121">
    <property type="entry name" value="Cytochrome_P450_monoxygenase"/>
</dbReference>
<dbReference type="Proteomes" id="UP000799538">
    <property type="component" value="Unassembled WGS sequence"/>
</dbReference>
<reference evidence="8" key="1">
    <citation type="journal article" date="2020" name="Stud. Mycol.">
        <title>101 Dothideomycetes genomes: A test case for predicting lifestyles and emergence of pathogens.</title>
        <authorList>
            <person name="Haridas S."/>
            <person name="Albert R."/>
            <person name="Binder M."/>
            <person name="Bloem J."/>
            <person name="LaButti K."/>
            <person name="Salamov A."/>
            <person name="Andreopoulos B."/>
            <person name="Baker S."/>
            <person name="Barry K."/>
            <person name="Bills G."/>
            <person name="Bluhm B."/>
            <person name="Cannon C."/>
            <person name="Castanera R."/>
            <person name="Culley D."/>
            <person name="Daum C."/>
            <person name="Ezra D."/>
            <person name="Gonzalez J."/>
            <person name="Henrissat B."/>
            <person name="Kuo A."/>
            <person name="Liang C."/>
            <person name="Lipzen A."/>
            <person name="Lutzoni F."/>
            <person name="Magnuson J."/>
            <person name="Mondo S."/>
            <person name="Nolan M."/>
            <person name="Ohm R."/>
            <person name="Pangilinan J."/>
            <person name="Park H.-J."/>
            <person name="Ramirez L."/>
            <person name="Alfaro M."/>
            <person name="Sun H."/>
            <person name="Tritt A."/>
            <person name="Yoshinaga Y."/>
            <person name="Zwiers L.-H."/>
            <person name="Turgeon B."/>
            <person name="Goodwin S."/>
            <person name="Spatafora J."/>
            <person name="Crous P."/>
            <person name="Grigoriev I."/>
        </authorList>
    </citation>
    <scope>NUCLEOTIDE SEQUENCE [LARGE SCALE GENOMIC DNA]</scope>
    <source>
        <strain evidence="8">CECT 20119</strain>
    </source>
</reference>
<keyword evidence="3 5" id="KW-0479">Metal-binding</keyword>
<dbReference type="InterPro" id="IPR017972">
    <property type="entry name" value="Cyt_P450_CS"/>
</dbReference>
<protein>
    <submittedName>
        <fullName evidence="7">Cytochrome P450</fullName>
    </submittedName>
</protein>
<dbReference type="GO" id="GO:0016705">
    <property type="term" value="F:oxidoreductase activity, acting on paired donors, with incorporation or reduction of molecular oxygen"/>
    <property type="evidence" value="ECO:0007669"/>
    <property type="project" value="InterPro"/>
</dbReference>
<organism evidence="7 8">
    <name type="scientific">Elsinoe ampelina</name>
    <dbReference type="NCBI Taxonomy" id="302913"/>
    <lineage>
        <taxon>Eukaryota</taxon>
        <taxon>Fungi</taxon>
        <taxon>Dikarya</taxon>
        <taxon>Ascomycota</taxon>
        <taxon>Pezizomycotina</taxon>
        <taxon>Dothideomycetes</taxon>
        <taxon>Dothideomycetidae</taxon>
        <taxon>Myriangiales</taxon>
        <taxon>Elsinoaceae</taxon>
        <taxon>Elsinoe</taxon>
    </lineage>
</organism>
<dbReference type="PANTHER" id="PTHR24305:SF166">
    <property type="entry name" value="CYTOCHROME P450 12A4, MITOCHONDRIAL-RELATED"/>
    <property type="match status" value="1"/>
</dbReference>
<comment type="similarity">
    <text evidence="2 6">Belongs to the cytochrome P450 family.</text>
</comment>